<dbReference type="OrthoDB" id="2565103at2759"/>
<evidence type="ECO:0000313" key="4">
    <source>
        <dbReference type="Proteomes" id="UP000094020"/>
    </source>
</evidence>
<reference evidence="2" key="3">
    <citation type="submission" date="2016-07" db="EMBL/GenBank/DDBJ databases">
        <title>Evolution of pathogenesis and genome organization in the Tremellales.</title>
        <authorList>
            <person name="Cuomo C."/>
            <person name="Litvintseva A."/>
            <person name="Heitman J."/>
            <person name="Chen Y."/>
            <person name="Sun S."/>
            <person name="Springer D."/>
            <person name="Dromer F."/>
            <person name="Young S."/>
            <person name="Zeng Q."/>
            <person name="Chapman S."/>
            <person name="Gujja S."/>
            <person name="Saif S."/>
            <person name="Birren B."/>
        </authorList>
    </citation>
    <scope>NUCLEOTIDE SEQUENCE</scope>
    <source>
        <strain evidence="2">CBS 10737</strain>
    </source>
</reference>
<gene>
    <name evidence="2" type="ORF">I206_03189</name>
    <name evidence="3" type="ORF">I206_102836</name>
</gene>
<evidence type="ECO:0000313" key="3">
    <source>
        <dbReference type="EMBL" id="WWC68900.1"/>
    </source>
</evidence>
<feature type="compositionally biased region" description="Basic and acidic residues" evidence="1">
    <location>
        <begin position="388"/>
        <end position="398"/>
    </location>
</feature>
<dbReference type="GeneID" id="30171558"/>
<evidence type="ECO:0000313" key="2">
    <source>
        <dbReference type="EMBL" id="OCF51123.1"/>
    </source>
</evidence>
<protein>
    <recommendedName>
        <fullName evidence="5">BTB domain-containing protein</fullName>
    </recommendedName>
</protein>
<evidence type="ECO:0008006" key="5">
    <source>
        <dbReference type="Google" id="ProtNLM"/>
    </source>
</evidence>
<evidence type="ECO:0000256" key="1">
    <source>
        <dbReference type="SAM" id="MobiDB-lite"/>
    </source>
</evidence>
<feature type="compositionally biased region" description="Basic and acidic residues" evidence="1">
    <location>
        <begin position="346"/>
        <end position="368"/>
    </location>
</feature>
<dbReference type="AlphaFoldDB" id="A0A1B9I6H4"/>
<dbReference type="Proteomes" id="UP000094020">
    <property type="component" value="Chromosome 3"/>
</dbReference>
<name>A0A1B9I6H4_9TREE</name>
<dbReference type="RefSeq" id="XP_019012342.1">
    <property type="nucleotide sequence ID" value="XM_019154939.1"/>
</dbReference>
<dbReference type="EMBL" id="KI894009">
    <property type="protein sequence ID" value="OCF51123.1"/>
    <property type="molecule type" value="Genomic_DNA"/>
</dbReference>
<dbReference type="EMBL" id="CP144521">
    <property type="protein sequence ID" value="WWC68900.1"/>
    <property type="molecule type" value="Genomic_DNA"/>
</dbReference>
<reference evidence="3" key="2">
    <citation type="submission" date="2013-07" db="EMBL/GenBank/DDBJ databases">
        <authorList>
            <consortium name="The Broad Institute Genome Sequencing Platform"/>
            <person name="Cuomo C."/>
            <person name="Litvintseva A."/>
            <person name="Chen Y."/>
            <person name="Heitman J."/>
            <person name="Sun S."/>
            <person name="Springer D."/>
            <person name="Dromer F."/>
            <person name="Young S.K."/>
            <person name="Zeng Q."/>
            <person name="Gargeya S."/>
            <person name="Fitzgerald M."/>
            <person name="Abouelleil A."/>
            <person name="Alvarado L."/>
            <person name="Berlin A.M."/>
            <person name="Chapman S.B."/>
            <person name="Dewar J."/>
            <person name="Goldberg J."/>
            <person name="Griggs A."/>
            <person name="Gujja S."/>
            <person name="Hansen M."/>
            <person name="Howarth C."/>
            <person name="Imamovic A."/>
            <person name="Larimer J."/>
            <person name="McCowan C."/>
            <person name="Murphy C."/>
            <person name="Pearson M."/>
            <person name="Priest M."/>
            <person name="Roberts A."/>
            <person name="Saif S."/>
            <person name="Shea T."/>
            <person name="Sykes S."/>
            <person name="Wortman J."/>
            <person name="Nusbaum C."/>
            <person name="Birren B."/>
        </authorList>
    </citation>
    <scope>NUCLEOTIDE SEQUENCE</scope>
    <source>
        <strain evidence="3">CBS 10737</strain>
    </source>
</reference>
<feature type="region of interest" description="Disordered" evidence="1">
    <location>
        <begin position="339"/>
        <end position="411"/>
    </location>
</feature>
<proteinExistence type="predicted"/>
<accession>A0A1B9I6H4</accession>
<dbReference type="KEGG" id="kpin:30171558"/>
<sequence length="411" mass="45876">MVFTSIGPASIDSFDSNSECSGVSGPIFNDSRNPSPFELGQSSDPKAIALSEASSTLAKVTLSTSSFTNEGPQAPVVEVIRSFEDIKSFADSMRSPSSSSAPILIVDNKLDQEYNDVEGDLYLISNDGIVFKLTSNLLRCSSAPFAAMFPLASPPIKVTIKFDQKACVIRFFLNFLHGNIPRPEFQLLGTFRRAVGVAKTFDCKLVLTAMRYFARQYMYQEEYLPRYVFIIACNLGDINLCADTIRDGDDGIYCSTGEYPDPADWYDVGKVYDNHLDDEDPSLEGDDLMDPTTWSAADINQIPLKYFAVYLRAFRIIRSNGEHWFDIATKFEKLMERTPVSQQGYEQKKEEKIQKVKKEHVDTKDLPPTKKVNTPRNPLGTPDNVGVKADKKVKETKRAKAPKGSQESLVK</sequence>
<reference evidence="3" key="4">
    <citation type="submission" date="2024-02" db="EMBL/GenBank/DDBJ databases">
        <title>Comparative genomics of Cryptococcus and Kwoniella reveals pathogenesis evolution and contrasting modes of karyotype evolution via chromosome fusion or intercentromeric recombination.</title>
        <authorList>
            <person name="Coelho M.A."/>
            <person name="David-Palma M."/>
            <person name="Shea T."/>
            <person name="Bowers K."/>
            <person name="McGinley-Smith S."/>
            <person name="Mohammad A.W."/>
            <person name="Gnirke A."/>
            <person name="Yurkov A.M."/>
            <person name="Nowrousian M."/>
            <person name="Sun S."/>
            <person name="Cuomo C.A."/>
            <person name="Heitman J."/>
        </authorList>
    </citation>
    <scope>NUCLEOTIDE SEQUENCE</scope>
    <source>
        <strain evidence="3">CBS 10737</strain>
    </source>
</reference>
<reference evidence="2" key="1">
    <citation type="submission" date="2013-07" db="EMBL/GenBank/DDBJ databases">
        <title>The Genome Sequence of Cryptococcus pinus CBS10737.</title>
        <authorList>
            <consortium name="The Broad Institute Genome Sequencing Platform"/>
            <person name="Cuomo C."/>
            <person name="Litvintseva A."/>
            <person name="Chen Y."/>
            <person name="Heitman J."/>
            <person name="Sun S."/>
            <person name="Springer D."/>
            <person name="Dromer F."/>
            <person name="Young S.K."/>
            <person name="Zeng Q."/>
            <person name="Gargeya S."/>
            <person name="Fitzgerald M."/>
            <person name="Abouelleil A."/>
            <person name="Alvarado L."/>
            <person name="Berlin A.M."/>
            <person name="Chapman S.B."/>
            <person name="Dewar J."/>
            <person name="Goldberg J."/>
            <person name="Griggs A."/>
            <person name="Gujja S."/>
            <person name="Hansen M."/>
            <person name="Howarth C."/>
            <person name="Imamovic A."/>
            <person name="Larimer J."/>
            <person name="McCowan C."/>
            <person name="Murphy C."/>
            <person name="Pearson M."/>
            <person name="Priest M."/>
            <person name="Roberts A."/>
            <person name="Saif S."/>
            <person name="Shea T."/>
            <person name="Sykes S."/>
            <person name="Wortman J."/>
            <person name="Nusbaum C."/>
            <person name="Birren B."/>
        </authorList>
    </citation>
    <scope>NUCLEOTIDE SEQUENCE [LARGE SCALE GENOMIC DNA]</scope>
    <source>
        <strain evidence="2">CBS 10737</strain>
    </source>
</reference>
<keyword evidence="4" id="KW-1185">Reference proteome</keyword>
<organism evidence="2">
    <name type="scientific">Kwoniella pini CBS 10737</name>
    <dbReference type="NCBI Taxonomy" id="1296096"/>
    <lineage>
        <taxon>Eukaryota</taxon>
        <taxon>Fungi</taxon>
        <taxon>Dikarya</taxon>
        <taxon>Basidiomycota</taxon>
        <taxon>Agaricomycotina</taxon>
        <taxon>Tremellomycetes</taxon>
        <taxon>Tremellales</taxon>
        <taxon>Cryptococcaceae</taxon>
        <taxon>Kwoniella</taxon>
    </lineage>
</organism>
<dbReference type="STRING" id="1296096.A0A1B9I6H4"/>